<dbReference type="Gene3D" id="6.10.340.10">
    <property type="match status" value="1"/>
</dbReference>
<evidence type="ECO:0000256" key="4">
    <source>
        <dbReference type="ARBA" id="ARBA00023224"/>
    </source>
</evidence>
<dbReference type="InterPro" id="IPR004089">
    <property type="entry name" value="MCPsignal_dom"/>
</dbReference>
<dbReference type="Pfam" id="PF00015">
    <property type="entry name" value="MCPsignal"/>
    <property type="match status" value="1"/>
</dbReference>
<evidence type="ECO:0000256" key="3">
    <source>
        <dbReference type="ARBA" id="ARBA00023136"/>
    </source>
</evidence>
<feature type="coiled-coil region" evidence="7">
    <location>
        <begin position="341"/>
        <end position="368"/>
    </location>
</feature>
<evidence type="ECO:0000256" key="7">
    <source>
        <dbReference type="SAM" id="Coils"/>
    </source>
</evidence>
<dbReference type="Proteomes" id="UP001595978">
    <property type="component" value="Unassembled WGS sequence"/>
</dbReference>
<dbReference type="PANTHER" id="PTHR32089">
    <property type="entry name" value="METHYL-ACCEPTING CHEMOTAXIS PROTEIN MCPB"/>
    <property type="match status" value="1"/>
</dbReference>
<accession>A0ABW0RD46</accession>
<keyword evidence="4 6" id="KW-0807">Transducer</keyword>
<organism evidence="12 13">
    <name type="scientific">Ureibacillus suwonensis</name>
    <dbReference type="NCBI Taxonomy" id="313007"/>
    <lineage>
        <taxon>Bacteria</taxon>
        <taxon>Bacillati</taxon>
        <taxon>Bacillota</taxon>
        <taxon>Bacilli</taxon>
        <taxon>Bacillales</taxon>
        <taxon>Caryophanaceae</taxon>
        <taxon>Ureibacillus</taxon>
    </lineage>
</organism>
<dbReference type="EMBL" id="JBHSNQ010000175">
    <property type="protein sequence ID" value="MFC5542669.1"/>
    <property type="molecule type" value="Genomic_DNA"/>
</dbReference>
<dbReference type="RefSeq" id="WP_342469349.1">
    <property type="nucleotide sequence ID" value="NZ_JBHSNQ010000175.1"/>
</dbReference>
<comment type="subcellular location">
    <subcellularLocation>
        <location evidence="1">Cell membrane</location>
    </subcellularLocation>
</comment>
<evidence type="ECO:0000313" key="13">
    <source>
        <dbReference type="Proteomes" id="UP001595978"/>
    </source>
</evidence>
<dbReference type="PROSITE" id="PS50885">
    <property type="entry name" value="HAMP"/>
    <property type="match status" value="1"/>
</dbReference>
<dbReference type="Pfam" id="PF12729">
    <property type="entry name" value="4HB_MCP_1"/>
    <property type="match status" value="1"/>
</dbReference>
<evidence type="ECO:0000256" key="5">
    <source>
        <dbReference type="ARBA" id="ARBA00029447"/>
    </source>
</evidence>
<keyword evidence="9" id="KW-0812">Transmembrane</keyword>
<feature type="transmembrane region" description="Helical" evidence="9">
    <location>
        <begin position="217"/>
        <end position="238"/>
    </location>
</feature>
<dbReference type="SMART" id="SM00283">
    <property type="entry name" value="MA"/>
    <property type="match status" value="1"/>
</dbReference>
<dbReference type="SUPFAM" id="SSF58104">
    <property type="entry name" value="Methyl-accepting chemotaxis protein (MCP) signaling domain"/>
    <property type="match status" value="1"/>
</dbReference>
<evidence type="ECO:0000256" key="6">
    <source>
        <dbReference type="PROSITE-ProRule" id="PRU00284"/>
    </source>
</evidence>
<feature type="compositionally biased region" description="Polar residues" evidence="8">
    <location>
        <begin position="1"/>
        <end position="15"/>
    </location>
</feature>
<feature type="region of interest" description="Disordered" evidence="8">
    <location>
        <begin position="1"/>
        <end position="24"/>
    </location>
</feature>
<comment type="similarity">
    <text evidence="5">Belongs to the methyl-accepting chemotaxis (MCP) protein family.</text>
</comment>
<evidence type="ECO:0000256" key="8">
    <source>
        <dbReference type="SAM" id="MobiDB-lite"/>
    </source>
</evidence>
<dbReference type="PROSITE" id="PS50111">
    <property type="entry name" value="CHEMOTAXIS_TRANSDUC_2"/>
    <property type="match status" value="1"/>
</dbReference>
<gene>
    <name evidence="12" type="ORF">ACFPOH_13230</name>
</gene>
<evidence type="ECO:0000256" key="2">
    <source>
        <dbReference type="ARBA" id="ARBA00022475"/>
    </source>
</evidence>
<sequence>MTENVQTLKNSSRKNVQPKGGKTESKSAVKGRFYHTMRGRILLTFSILIAIIVIMLILSYINITRLQQSLNDFSDVNLKEQREIYQLSTEISNLTIYEQAFLIYGDEENLNKYSETKQTIDKKLTELLTTFENRPEEKKLVEYIHQFFRTYLYASSGVIETRQYYSYEQAVRLMERSEGQAIKGNIEKHADELLTLLESKNERTIKEIETFANYSRVAFIGLSSLALVIAIIFSSLLLRSIRINTNKINDSILDIAQAGGDLTRRVKVATKDEFAVIANSTNLLIESISTLVRKVANLAEHVSSSSQELMALAEENAIAIDEIASSTNEIANDSSTTIHRMNEAGMKMKALEQSMVELNQEAFEVQKAAKEMQLAAQNGSKSVQDSTEVIHFIENTMKSTTSTIETLGQKSKDINSIISTITAIAEQTDLLALNAAIEAARAGEHGKGFAVVSNEVKKLAIQSQEAAKQVADIVHSIQNEIDTIVSQNAKGAESISRGVKVTDETNEVLNDILTQTNKTTTIIISMVEKISSTLEIVNELTSSFNEVNALSQNTSHATEKSAQAAMQGSASMQEINASAVELAKQADDLRNLVSEFKI</sequence>
<keyword evidence="13" id="KW-1185">Reference proteome</keyword>
<dbReference type="CDD" id="cd06225">
    <property type="entry name" value="HAMP"/>
    <property type="match status" value="1"/>
</dbReference>
<feature type="transmembrane region" description="Helical" evidence="9">
    <location>
        <begin position="41"/>
        <end position="61"/>
    </location>
</feature>
<keyword evidence="9" id="KW-1133">Transmembrane helix</keyword>
<feature type="domain" description="HAMP" evidence="11">
    <location>
        <begin position="239"/>
        <end position="293"/>
    </location>
</feature>
<keyword evidence="7" id="KW-0175">Coiled coil</keyword>
<keyword evidence="2" id="KW-1003">Cell membrane</keyword>
<dbReference type="Gene3D" id="1.10.287.950">
    <property type="entry name" value="Methyl-accepting chemotaxis protein"/>
    <property type="match status" value="1"/>
</dbReference>
<evidence type="ECO:0000259" key="10">
    <source>
        <dbReference type="PROSITE" id="PS50111"/>
    </source>
</evidence>
<evidence type="ECO:0000313" key="12">
    <source>
        <dbReference type="EMBL" id="MFC5542669.1"/>
    </source>
</evidence>
<keyword evidence="3 9" id="KW-0472">Membrane</keyword>
<proteinExistence type="inferred from homology"/>
<name>A0ABW0RD46_9BACL</name>
<protein>
    <submittedName>
        <fullName evidence="12">Methyl-accepting chemotaxis protein</fullName>
    </submittedName>
</protein>
<feature type="domain" description="Methyl-accepting transducer" evidence="10">
    <location>
        <begin position="312"/>
        <end position="548"/>
    </location>
</feature>
<reference evidence="13" key="1">
    <citation type="journal article" date="2019" name="Int. J. Syst. Evol. Microbiol.">
        <title>The Global Catalogue of Microorganisms (GCM) 10K type strain sequencing project: providing services to taxonomists for standard genome sequencing and annotation.</title>
        <authorList>
            <consortium name="The Broad Institute Genomics Platform"/>
            <consortium name="The Broad Institute Genome Sequencing Center for Infectious Disease"/>
            <person name="Wu L."/>
            <person name="Ma J."/>
        </authorList>
    </citation>
    <scope>NUCLEOTIDE SEQUENCE [LARGE SCALE GENOMIC DNA]</scope>
    <source>
        <strain evidence="13">CCUG 56331</strain>
    </source>
</reference>
<evidence type="ECO:0000256" key="9">
    <source>
        <dbReference type="SAM" id="Phobius"/>
    </source>
</evidence>
<evidence type="ECO:0000259" key="11">
    <source>
        <dbReference type="PROSITE" id="PS50885"/>
    </source>
</evidence>
<comment type="caution">
    <text evidence="12">The sequence shown here is derived from an EMBL/GenBank/DDBJ whole genome shotgun (WGS) entry which is preliminary data.</text>
</comment>
<evidence type="ECO:0000256" key="1">
    <source>
        <dbReference type="ARBA" id="ARBA00004236"/>
    </source>
</evidence>
<dbReference type="InterPro" id="IPR024478">
    <property type="entry name" value="HlyB_4HB_MCP"/>
</dbReference>
<dbReference type="PANTHER" id="PTHR32089:SF112">
    <property type="entry name" value="LYSOZYME-LIKE PROTEIN-RELATED"/>
    <property type="match status" value="1"/>
</dbReference>
<dbReference type="InterPro" id="IPR003660">
    <property type="entry name" value="HAMP_dom"/>
</dbReference>